<reference evidence="1 2" key="1">
    <citation type="submission" date="2022-03" db="EMBL/GenBank/DDBJ databases">
        <title>A chromosomal length assembly of Cordylochernes scorpioides.</title>
        <authorList>
            <person name="Zeh D."/>
            <person name="Zeh J."/>
        </authorList>
    </citation>
    <scope>NUCLEOTIDE SEQUENCE [LARGE SCALE GENOMIC DNA]</scope>
    <source>
        <strain evidence="1">IN4F17</strain>
        <tissue evidence="1">Whole Body</tissue>
    </source>
</reference>
<gene>
    <name evidence="1" type="ORF">LAZ67_X004485</name>
</gene>
<organism evidence="1 2">
    <name type="scientific">Cordylochernes scorpioides</name>
    <dbReference type="NCBI Taxonomy" id="51811"/>
    <lineage>
        <taxon>Eukaryota</taxon>
        <taxon>Metazoa</taxon>
        <taxon>Ecdysozoa</taxon>
        <taxon>Arthropoda</taxon>
        <taxon>Chelicerata</taxon>
        <taxon>Arachnida</taxon>
        <taxon>Pseudoscorpiones</taxon>
        <taxon>Cheliferoidea</taxon>
        <taxon>Chernetidae</taxon>
        <taxon>Cordylochernes</taxon>
    </lineage>
</organism>
<keyword evidence="2" id="KW-1185">Reference proteome</keyword>
<proteinExistence type="predicted"/>
<evidence type="ECO:0000313" key="2">
    <source>
        <dbReference type="Proteomes" id="UP001235939"/>
    </source>
</evidence>
<evidence type="ECO:0000313" key="1">
    <source>
        <dbReference type="EMBL" id="UYV85074.1"/>
    </source>
</evidence>
<accession>A0ABY6LVZ8</accession>
<protein>
    <recommendedName>
        <fullName evidence="3">Transposase</fullName>
    </recommendedName>
</protein>
<dbReference type="Proteomes" id="UP001235939">
    <property type="component" value="Chromosome X"/>
</dbReference>
<name>A0ABY6LVZ8_9ARAC</name>
<dbReference type="EMBL" id="CP092886">
    <property type="protein sequence ID" value="UYV85074.1"/>
    <property type="molecule type" value="Genomic_DNA"/>
</dbReference>
<evidence type="ECO:0008006" key="3">
    <source>
        <dbReference type="Google" id="ProtNLM"/>
    </source>
</evidence>
<sequence>MIDHMGALTKKISQLKEDIHRSHLKISLAIVLVLKTDDKLYSKRCFVVKCCRDTSCKKVKCRKVSEFVVGRIVAYLDCELSYSSIAARVGRNPLTNRCFLNGHKERRTGYQRLAITNSRGDRHVTAWP</sequence>